<reference evidence="5 6" key="1">
    <citation type="submission" date="2018-05" db="EMBL/GenBank/DDBJ databases">
        <title>Streptomyces venezuelae.</title>
        <authorList>
            <person name="Kim W."/>
            <person name="Lee N."/>
            <person name="Cho B.-K."/>
        </authorList>
    </citation>
    <scope>NUCLEOTIDE SEQUENCE [LARGE SCALE GENOMIC DNA]</scope>
    <source>
        <strain evidence="5 6">ATCC 14584</strain>
    </source>
</reference>
<feature type="domain" description="Fibronectin type-III" evidence="4">
    <location>
        <begin position="79"/>
        <end position="166"/>
    </location>
</feature>
<keyword evidence="5" id="KW-0378">Hydrolase</keyword>
<accession>A0A5P2C9B5</accession>
<evidence type="ECO:0000256" key="1">
    <source>
        <dbReference type="ARBA" id="ARBA00023295"/>
    </source>
</evidence>
<dbReference type="GO" id="GO:0016020">
    <property type="term" value="C:membrane"/>
    <property type="evidence" value="ECO:0007669"/>
    <property type="project" value="UniProtKB-SubCell"/>
</dbReference>
<evidence type="ECO:0000259" key="4">
    <source>
        <dbReference type="PROSITE" id="PS50853"/>
    </source>
</evidence>
<organism evidence="5 6">
    <name type="scientific">Streptomyces venezuelae</name>
    <dbReference type="NCBI Taxonomy" id="54571"/>
    <lineage>
        <taxon>Bacteria</taxon>
        <taxon>Bacillati</taxon>
        <taxon>Actinomycetota</taxon>
        <taxon>Actinomycetes</taxon>
        <taxon>Kitasatosporales</taxon>
        <taxon>Streptomycetaceae</taxon>
        <taxon>Streptomyces</taxon>
    </lineage>
</organism>
<dbReference type="GO" id="GO:0016798">
    <property type="term" value="F:hydrolase activity, acting on glycosyl bonds"/>
    <property type="evidence" value="ECO:0007669"/>
    <property type="project" value="UniProtKB-KW"/>
</dbReference>
<keyword evidence="2" id="KW-0624">Polysaccharide degradation</keyword>
<sequence>MCSRHLCQIGPHQCGAHGSTHVPHPCRRVEGSSTVRRIPRPSAHRAPPALLAAIAVTAAALSGCAWGGDGAEDTTPPAAPRGLTVQAGSSTTAHVMWNQATDDTEVTAYEVYRDTKKVKEVSGRESMVDVVGLEPSATYRFTVRARDAEGNLSEDSKKLSVTMPAAAAADRKPPSRPARLTGEAEGSRAAMLSWGKSSDDRKVASYEIFQGGSKIHSVGGNQTATLVTGLRPGTDYTFTVKARDAADNFSPASRAVRVRTSPGKDSGRGTAPTGFRADTHHADGAYYIDLAWTPPRTGGAVAEYQIELDGRTATSLVFGGTAPSDKAEHSFYIGKKAGERHRVRIRPKLPDGTWGGYSPERTVTTG</sequence>
<dbReference type="InterPro" id="IPR050713">
    <property type="entry name" value="RTP_Phos/Ushers"/>
</dbReference>
<dbReference type="SUPFAM" id="SSF49265">
    <property type="entry name" value="Fibronectin type III"/>
    <property type="match status" value="2"/>
</dbReference>
<gene>
    <name evidence="5" type="ORF">DEJ48_34920</name>
</gene>
<dbReference type="PANTHER" id="PTHR46957:SF3">
    <property type="entry name" value="CYTOKINE RECEPTOR"/>
    <property type="match status" value="1"/>
</dbReference>
<keyword evidence="2" id="KW-0119">Carbohydrate metabolism</keyword>
<dbReference type="AlphaFoldDB" id="A0A5P2C9B5"/>
<protein>
    <submittedName>
        <fullName evidence="5">Hydrolase</fullName>
    </submittedName>
</protein>
<proteinExistence type="predicted"/>
<evidence type="ECO:0000256" key="2">
    <source>
        <dbReference type="ARBA" id="ARBA00023326"/>
    </source>
</evidence>
<name>A0A5P2C9B5_STRVZ</name>
<dbReference type="PROSITE" id="PS50853">
    <property type="entry name" value="FN3"/>
    <property type="match status" value="2"/>
</dbReference>
<dbReference type="InterPro" id="IPR036116">
    <property type="entry name" value="FN3_sf"/>
</dbReference>
<dbReference type="Gene3D" id="2.60.40.10">
    <property type="entry name" value="Immunoglobulins"/>
    <property type="match status" value="2"/>
</dbReference>
<evidence type="ECO:0000313" key="6">
    <source>
        <dbReference type="Proteomes" id="UP000322927"/>
    </source>
</evidence>
<feature type="region of interest" description="Disordered" evidence="3">
    <location>
        <begin position="255"/>
        <end position="276"/>
    </location>
</feature>
<dbReference type="InterPro" id="IPR013783">
    <property type="entry name" value="Ig-like_fold"/>
</dbReference>
<dbReference type="CDD" id="cd00063">
    <property type="entry name" value="FN3"/>
    <property type="match status" value="2"/>
</dbReference>
<dbReference type="Proteomes" id="UP000322927">
    <property type="component" value="Chromosome"/>
</dbReference>
<feature type="domain" description="Fibronectin type-III" evidence="4">
    <location>
        <begin position="176"/>
        <end position="263"/>
    </location>
</feature>
<dbReference type="GO" id="GO:0000272">
    <property type="term" value="P:polysaccharide catabolic process"/>
    <property type="evidence" value="ECO:0007669"/>
    <property type="project" value="UniProtKB-KW"/>
</dbReference>
<dbReference type="EMBL" id="CP029192">
    <property type="protein sequence ID" value="QES37921.1"/>
    <property type="molecule type" value="Genomic_DNA"/>
</dbReference>
<dbReference type="Pfam" id="PF00041">
    <property type="entry name" value="fn3"/>
    <property type="match status" value="2"/>
</dbReference>
<dbReference type="PANTHER" id="PTHR46957">
    <property type="entry name" value="CYTOKINE RECEPTOR"/>
    <property type="match status" value="1"/>
</dbReference>
<feature type="region of interest" description="Disordered" evidence="3">
    <location>
        <begin position="150"/>
        <end position="184"/>
    </location>
</feature>
<evidence type="ECO:0000256" key="3">
    <source>
        <dbReference type="SAM" id="MobiDB-lite"/>
    </source>
</evidence>
<feature type="region of interest" description="Disordered" evidence="3">
    <location>
        <begin position="347"/>
        <end position="366"/>
    </location>
</feature>
<keyword evidence="1" id="KW-0326">Glycosidase</keyword>
<dbReference type="InterPro" id="IPR003961">
    <property type="entry name" value="FN3_dom"/>
</dbReference>
<evidence type="ECO:0000313" key="5">
    <source>
        <dbReference type="EMBL" id="QES37921.1"/>
    </source>
</evidence>
<dbReference type="OrthoDB" id="4320050at2"/>
<dbReference type="SMART" id="SM00060">
    <property type="entry name" value="FN3"/>
    <property type="match status" value="3"/>
</dbReference>